<reference evidence="1" key="1">
    <citation type="submission" date="2019-10" db="EMBL/GenBank/DDBJ databases">
        <authorList>
            <consortium name="DOE Joint Genome Institute"/>
            <person name="Kuo A."/>
            <person name="Miyauchi S."/>
            <person name="Kiss E."/>
            <person name="Drula E."/>
            <person name="Kohler A."/>
            <person name="Sanchez-Garcia M."/>
            <person name="Andreopoulos B."/>
            <person name="Barry K.W."/>
            <person name="Bonito G."/>
            <person name="Buee M."/>
            <person name="Carver A."/>
            <person name="Chen C."/>
            <person name="Cichocki N."/>
            <person name="Clum A."/>
            <person name="Culley D."/>
            <person name="Crous P.W."/>
            <person name="Fauchery L."/>
            <person name="Girlanda M."/>
            <person name="Hayes R."/>
            <person name="Keri Z."/>
            <person name="Labutti K."/>
            <person name="Lipzen A."/>
            <person name="Lombard V."/>
            <person name="Magnuson J."/>
            <person name="Maillard F."/>
            <person name="Morin E."/>
            <person name="Murat C."/>
            <person name="Nolan M."/>
            <person name="Ohm R."/>
            <person name="Pangilinan J."/>
            <person name="Pereira M."/>
            <person name="Perotto S."/>
            <person name="Peter M."/>
            <person name="Riley R."/>
            <person name="Sitrit Y."/>
            <person name="Stielow B."/>
            <person name="Szollosi G."/>
            <person name="Zifcakova L."/>
            <person name="Stursova M."/>
            <person name="Spatafora J.W."/>
            <person name="Tedersoo L."/>
            <person name="Vaario L.-M."/>
            <person name="Yamada A."/>
            <person name="Yan M."/>
            <person name="Wang P."/>
            <person name="Xu J."/>
            <person name="Bruns T."/>
            <person name="Baldrian P."/>
            <person name="Vilgalys R."/>
            <person name="Henrissat B."/>
            <person name="Grigoriev I.V."/>
            <person name="Hibbett D."/>
            <person name="Nagy L.G."/>
            <person name="Martin F.M."/>
        </authorList>
    </citation>
    <scope>NUCLEOTIDE SEQUENCE</scope>
    <source>
        <strain evidence="1">P2</strain>
    </source>
</reference>
<dbReference type="Proteomes" id="UP000886501">
    <property type="component" value="Unassembled WGS sequence"/>
</dbReference>
<evidence type="ECO:0000313" key="1">
    <source>
        <dbReference type="EMBL" id="KAF9645950.1"/>
    </source>
</evidence>
<sequence length="54" mass="6257">MTSLPSTFCNSVSKVAWCFSWMRTIGLLGHGRSLTWHYEVFRWFNQSTGKDNAN</sequence>
<reference evidence="1" key="2">
    <citation type="journal article" date="2020" name="Nat. Commun.">
        <title>Large-scale genome sequencing of mycorrhizal fungi provides insights into the early evolution of symbiotic traits.</title>
        <authorList>
            <person name="Miyauchi S."/>
            <person name="Kiss E."/>
            <person name="Kuo A."/>
            <person name="Drula E."/>
            <person name="Kohler A."/>
            <person name="Sanchez-Garcia M."/>
            <person name="Morin E."/>
            <person name="Andreopoulos B."/>
            <person name="Barry K.W."/>
            <person name="Bonito G."/>
            <person name="Buee M."/>
            <person name="Carver A."/>
            <person name="Chen C."/>
            <person name="Cichocki N."/>
            <person name="Clum A."/>
            <person name="Culley D."/>
            <person name="Crous P.W."/>
            <person name="Fauchery L."/>
            <person name="Girlanda M."/>
            <person name="Hayes R.D."/>
            <person name="Keri Z."/>
            <person name="LaButti K."/>
            <person name="Lipzen A."/>
            <person name="Lombard V."/>
            <person name="Magnuson J."/>
            <person name="Maillard F."/>
            <person name="Murat C."/>
            <person name="Nolan M."/>
            <person name="Ohm R.A."/>
            <person name="Pangilinan J."/>
            <person name="Pereira M.F."/>
            <person name="Perotto S."/>
            <person name="Peter M."/>
            <person name="Pfister S."/>
            <person name="Riley R."/>
            <person name="Sitrit Y."/>
            <person name="Stielow J.B."/>
            <person name="Szollosi G."/>
            <person name="Zifcakova L."/>
            <person name="Stursova M."/>
            <person name="Spatafora J.W."/>
            <person name="Tedersoo L."/>
            <person name="Vaario L.M."/>
            <person name="Yamada A."/>
            <person name="Yan M."/>
            <person name="Wang P."/>
            <person name="Xu J."/>
            <person name="Bruns T."/>
            <person name="Baldrian P."/>
            <person name="Vilgalys R."/>
            <person name="Dunand C."/>
            <person name="Henrissat B."/>
            <person name="Grigoriev I.V."/>
            <person name="Hibbett D."/>
            <person name="Nagy L.G."/>
            <person name="Martin F.M."/>
        </authorList>
    </citation>
    <scope>NUCLEOTIDE SEQUENCE</scope>
    <source>
        <strain evidence="1">P2</strain>
    </source>
</reference>
<comment type="caution">
    <text evidence="1">The sequence shown here is derived from an EMBL/GenBank/DDBJ whole genome shotgun (WGS) entry which is preliminary data.</text>
</comment>
<accession>A0ACB6Z8B1</accession>
<evidence type="ECO:0000313" key="2">
    <source>
        <dbReference type="Proteomes" id="UP000886501"/>
    </source>
</evidence>
<proteinExistence type="predicted"/>
<name>A0ACB6Z8B1_THEGA</name>
<dbReference type="EMBL" id="MU118072">
    <property type="protein sequence ID" value="KAF9645950.1"/>
    <property type="molecule type" value="Genomic_DNA"/>
</dbReference>
<keyword evidence="2" id="KW-1185">Reference proteome</keyword>
<gene>
    <name evidence="1" type="ORF">BDM02DRAFT_3119427</name>
</gene>
<protein>
    <submittedName>
        <fullName evidence="1">Uncharacterized protein</fullName>
    </submittedName>
</protein>
<organism evidence="1 2">
    <name type="scientific">Thelephora ganbajun</name>
    <name type="common">Ganba fungus</name>
    <dbReference type="NCBI Taxonomy" id="370292"/>
    <lineage>
        <taxon>Eukaryota</taxon>
        <taxon>Fungi</taxon>
        <taxon>Dikarya</taxon>
        <taxon>Basidiomycota</taxon>
        <taxon>Agaricomycotina</taxon>
        <taxon>Agaricomycetes</taxon>
        <taxon>Thelephorales</taxon>
        <taxon>Thelephoraceae</taxon>
        <taxon>Thelephora</taxon>
    </lineage>
</organism>